<feature type="transmembrane region" description="Helical" evidence="2">
    <location>
        <begin position="134"/>
        <end position="151"/>
    </location>
</feature>
<feature type="transmembrane region" description="Helical" evidence="2">
    <location>
        <begin position="189"/>
        <end position="206"/>
    </location>
</feature>
<organism evidence="3 4">
    <name type="scientific">Georgenia soli</name>
    <dbReference type="NCBI Taxonomy" id="638953"/>
    <lineage>
        <taxon>Bacteria</taxon>
        <taxon>Bacillati</taxon>
        <taxon>Actinomycetota</taxon>
        <taxon>Actinomycetes</taxon>
        <taxon>Micrococcales</taxon>
        <taxon>Bogoriellaceae</taxon>
        <taxon>Georgenia</taxon>
    </lineage>
</organism>
<feature type="region of interest" description="Disordered" evidence="1">
    <location>
        <begin position="1"/>
        <end position="38"/>
    </location>
</feature>
<dbReference type="AlphaFoldDB" id="A0A2A9EJE8"/>
<accession>A0A2A9EJE8</accession>
<sequence length="415" mass="41969">MSTVSSPTAHPRPGAPASPARTAPTGSGTSAGTPGVRPLRTRTGFRLTFLVPGAVALLLGLDAALGLLGLPQLLGPFLGLDRLPEVHGPLMVLGFVGTLIALERAVALGLPWGYASPAVSGLAALAIVAPLPLAAGQGLLVLAQVLALLVYRQLLARQPAAAVTVQALGAVAALGAAVLWAGGVPVPALIPWLVTFLVLTIFGERLELARTEVLSPAASRAALGIALALLGSAVVSLLAPEPGFTLTGLSLLAVAGWLAAKDVARRTVRAGGLPRFIAACLLAGYAWLAVGGAVWALGGAVTSGRGYDAVLHAVMLGFVISMIMAHAPVIFPAVLRRPLPYRPVMYAPAALLHASLLLRVAVGDARDLEGVVQVGGVLNIVAVLAFVAVAAWSVLTAPRARRVRGTAPATAGARP</sequence>
<name>A0A2A9EJE8_9MICO</name>
<dbReference type="EMBL" id="PDJI01000004">
    <property type="protein sequence ID" value="PFG38651.1"/>
    <property type="molecule type" value="Genomic_DNA"/>
</dbReference>
<protein>
    <recommendedName>
        <fullName evidence="5">NnrS family protein</fullName>
    </recommendedName>
</protein>
<feature type="transmembrane region" description="Helical" evidence="2">
    <location>
        <begin position="86"/>
        <end position="102"/>
    </location>
</feature>
<keyword evidence="2" id="KW-0472">Membrane</keyword>
<feature type="transmembrane region" description="Helical" evidence="2">
    <location>
        <begin position="218"/>
        <end position="238"/>
    </location>
</feature>
<feature type="transmembrane region" description="Helical" evidence="2">
    <location>
        <begin position="163"/>
        <end position="183"/>
    </location>
</feature>
<evidence type="ECO:0008006" key="5">
    <source>
        <dbReference type="Google" id="ProtNLM"/>
    </source>
</evidence>
<gene>
    <name evidence="3" type="ORF">ATJ97_1137</name>
</gene>
<evidence type="ECO:0000256" key="2">
    <source>
        <dbReference type="SAM" id="Phobius"/>
    </source>
</evidence>
<dbReference type="Proteomes" id="UP000222106">
    <property type="component" value="Unassembled WGS sequence"/>
</dbReference>
<reference evidence="3 4" key="1">
    <citation type="submission" date="2017-10" db="EMBL/GenBank/DDBJ databases">
        <title>Sequencing the genomes of 1000 actinobacteria strains.</title>
        <authorList>
            <person name="Klenk H.-P."/>
        </authorList>
    </citation>
    <scope>NUCLEOTIDE SEQUENCE [LARGE SCALE GENOMIC DNA]</scope>
    <source>
        <strain evidence="3 4">DSM 21838</strain>
    </source>
</reference>
<proteinExistence type="predicted"/>
<feature type="transmembrane region" description="Helical" evidence="2">
    <location>
        <begin position="109"/>
        <end position="128"/>
    </location>
</feature>
<feature type="transmembrane region" description="Helical" evidence="2">
    <location>
        <begin position="309"/>
        <end position="331"/>
    </location>
</feature>
<feature type="transmembrane region" description="Helical" evidence="2">
    <location>
        <begin position="276"/>
        <end position="297"/>
    </location>
</feature>
<feature type="transmembrane region" description="Helical" evidence="2">
    <location>
        <begin position="47"/>
        <end position="74"/>
    </location>
</feature>
<feature type="transmembrane region" description="Helical" evidence="2">
    <location>
        <begin position="374"/>
        <end position="395"/>
    </location>
</feature>
<evidence type="ECO:0000313" key="3">
    <source>
        <dbReference type="EMBL" id="PFG38651.1"/>
    </source>
</evidence>
<keyword evidence="2" id="KW-1133">Transmembrane helix</keyword>
<feature type="compositionally biased region" description="Low complexity" evidence="1">
    <location>
        <begin position="22"/>
        <end position="35"/>
    </location>
</feature>
<comment type="caution">
    <text evidence="3">The sequence shown here is derived from an EMBL/GenBank/DDBJ whole genome shotgun (WGS) entry which is preliminary data.</text>
</comment>
<feature type="transmembrane region" description="Helical" evidence="2">
    <location>
        <begin position="343"/>
        <end position="362"/>
    </location>
</feature>
<evidence type="ECO:0000256" key="1">
    <source>
        <dbReference type="SAM" id="MobiDB-lite"/>
    </source>
</evidence>
<evidence type="ECO:0000313" key="4">
    <source>
        <dbReference type="Proteomes" id="UP000222106"/>
    </source>
</evidence>
<keyword evidence="2" id="KW-0812">Transmembrane</keyword>
<feature type="transmembrane region" description="Helical" evidence="2">
    <location>
        <begin position="244"/>
        <end position="264"/>
    </location>
</feature>
<keyword evidence="4" id="KW-1185">Reference proteome</keyword>